<organism evidence="9 10">
    <name type="scientific">Stenotrophomonas terrae</name>
    <dbReference type="NCBI Taxonomy" id="405446"/>
    <lineage>
        <taxon>Bacteria</taxon>
        <taxon>Pseudomonadati</taxon>
        <taxon>Pseudomonadota</taxon>
        <taxon>Gammaproteobacteria</taxon>
        <taxon>Lysobacterales</taxon>
        <taxon>Lysobacteraceae</taxon>
        <taxon>Stenotrophomonas</taxon>
    </lineage>
</organism>
<dbReference type="Pfam" id="PF14743">
    <property type="entry name" value="DNA_ligase_OB_2"/>
    <property type="match status" value="1"/>
</dbReference>
<sequence>MRLLLLLLCCLGSVLGHAHAAPPPLMLAGTWQDGPDVSLYLVSEKLDGVRARWDGQALWTRAGHRIAAPVWFTQGWPGQAMDGELWMARGQFEATSALIRSSPGDEAQWRRLRFMTFDLPDAAGGFADRHAQLKRMIAAQRSPHLLAIEQQRLPDSEGLHRQLRAVVAAGAEGLMLHHQDNPYSDGRSPRLLKLKLYDDAEARVIGYAPGKGKYSGMVGALLMRSDSGAQFRIGSGLSDAQRIDPPAIGSQVTYRYNGLTVHGLPRFPRFLRVRDEP</sequence>
<dbReference type="PANTHER" id="PTHR47810:SF1">
    <property type="entry name" value="DNA LIGASE B"/>
    <property type="match status" value="1"/>
</dbReference>
<feature type="chain" id="PRO_5006394924" evidence="7">
    <location>
        <begin position="21"/>
        <end position="277"/>
    </location>
</feature>
<proteinExistence type="predicted"/>
<dbReference type="InterPro" id="IPR012310">
    <property type="entry name" value="DNA_ligase_ATP-dep_cent"/>
</dbReference>
<dbReference type="InterPro" id="IPR029319">
    <property type="entry name" value="DNA_ligase_OB"/>
</dbReference>
<keyword evidence="4" id="KW-0227">DNA damage</keyword>
<dbReference type="AlphaFoldDB" id="A0A0R0D1L1"/>
<dbReference type="SUPFAM" id="SSF50249">
    <property type="entry name" value="Nucleic acid-binding proteins"/>
    <property type="match status" value="1"/>
</dbReference>
<feature type="signal peptide" evidence="7">
    <location>
        <begin position="1"/>
        <end position="20"/>
    </location>
</feature>
<comment type="catalytic activity">
    <reaction evidence="6">
        <text>ATP + (deoxyribonucleotide)n-3'-hydroxyl + 5'-phospho-(deoxyribonucleotide)m = (deoxyribonucleotide)n+m + AMP + diphosphate.</text>
        <dbReference type="EC" id="6.5.1.1"/>
    </reaction>
</comment>
<dbReference type="Gene3D" id="2.40.50.140">
    <property type="entry name" value="Nucleic acid-binding proteins"/>
    <property type="match status" value="1"/>
</dbReference>
<protein>
    <submittedName>
        <fullName evidence="9">DNA ligase</fullName>
    </submittedName>
</protein>
<dbReference type="NCBIfam" id="NF006592">
    <property type="entry name" value="PRK09125.1"/>
    <property type="match status" value="1"/>
</dbReference>
<dbReference type="PATRIC" id="fig|405446.3.peg.767"/>
<evidence type="ECO:0000256" key="1">
    <source>
        <dbReference type="ARBA" id="ARBA00001968"/>
    </source>
</evidence>
<evidence type="ECO:0000256" key="2">
    <source>
        <dbReference type="ARBA" id="ARBA00022598"/>
    </source>
</evidence>
<keyword evidence="7" id="KW-0732">Signal</keyword>
<name>A0A0R0D1L1_9GAMM</name>
<dbReference type="GO" id="GO:0003910">
    <property type="term" value="F:DNA ligase (ATP) activity"/>
    <property type="evidence" value="ECO:0007669"/>
    <property type="project" value="UniProtKB-EC"/>
</dbReference>
<dbReference type="SUPFAM" id="SSF56091">
    <property type="entry name" value="DNA ligase/mRNA capping enzyme, catalytic domain"/>
    <property type="match status" value="1"/>
</dbReference>
<dbReference type="PANTHER" id="PTHR47810">
    <property type="entry name" value="DNA LIGASE"/>
    <property type="match status" value="1"/>
</dbReference>
<evidence type="ECO:0000313" key="10">
    <source>
        <dbReference type="Proteomes" id="UP000051863"/>
    </source>
</evidence>
<dbReference type="CDD" id="cd07896">
    <property type="entry name" value="Adenylation_kDNA_ligase_like"/>
    <property type="match status" value="1"/>
</dbReference>
<evidence type="ECO:0000313" key="9">
    <source>
        <dbReference type="EMBL" id="KRG72674.1"/>
    </source>
</evidence>
<keyword evidence="5" id="KW-0234">DNA repair</keyword>
<dbReference type="CDD" id="cd08041">
    <property type="entry name" value="OBF_kDNA_ligase_like"/>
    <property type="match status" value="1"/>
</dbReference>
<reference evidence="9 10" key="1">
    <citation type="submission" date="2015-05" db="EMBL/GenBank/DDBJ databases">
        <title>Genome sequencing and analysis of members of genus Stenotrophomonas.</title>
        <authorList>
            <person name="Patil P.P."/>
            <person name="Midha S."/>
            <person name="Patil P.B."/>
        </authorList>
    </citation>
    <scope>NUCLEOTIDE SEQUENCE [LARGE SCALE GENOMIC DNA]</scope>
    <source>
        <strain evidence="9 10">DSM 18941</strain>
    </source>
</reference>
<evidence type="ECO:0000256" key="7">
    <source>
        <dbReference type="SAM" id="SignalP"/>
    </source>
</evidence>
<evidence type="ECO:0000256" key="3">
    <source>
        <dbReference type="ARBA" id="ARBA00022705"/>
    </source>
</evidence>
<dbReference type="InterPro" id="IPR050326">
    <property type="entry name" value="NAD_dep_DNA_ligaseB"/>
</dbReference>
<keyword evidence="2 9" id="KW-0436">Ligase</keyword>
<dbReference type="Proteomes" id="UP000051863">
    <property type="component" value="Unassembled WGS sequence"/>
</dbReference>
<dbReference type="Gene3D" id="3.30.470.30">
    <property type="entry name" value="DNA ligase/mRNA capping enzyme"/>
    <property type="match status" value="1"/>
</dbReference>
<comment type="cofactor">
    <cofactor evidence="1">
        <name>a divalent metal cation</name>
        <dbReference type="ChEBI" id="CHEBI:60240"/>
    </cofactor>
</comment>
<dbReference type="GO" id="GO:0006281">
    <property type="term" value="P:DNA repair"/>
    <property type="evidence" value="ECO:0007669"/>
    <property type="project" value="UniProtKB-KW"/>
</dbReference>
<dbReference type="PROSITE" id="PS50160">
    <property type="entry name" value="DNA_LIGASE_A3"/>
    <property type="match status" value="1"/>
</dbReference>
<evidence type="ECO:0000259" key="8">
    <source>
        <dbReference type="PROSITE" id="PS50160"/>
    </source>
</evidence>
<evidence type="ECO:0000256" key="4">
    <source>
        <dbReference type="ARBA" id="ARBA00022763"/>
    </source>
</evidence>
<comment type="caution">
    <text evidence="9">The sequence shown here is derived from an EMBL/GenBank/DDBJ whole genome shotgun (WGS) entry which is preliminary data.</text>
</comment>
<keyword evidence="3" id="KW-0235">DNA replication</keyword>
<dbReference type="Gene3D" id="3.30.1490.70">
    <property type="match status" value="1"/>
</dbReference>
<dbReference type="EMBL" id="LDJJ01000002">
    <property type="protein sequence ID" value="KRG72674.1"/>
    <property type="molecule type" value="Genomic_DNA"/>
</dbReference>
<keyword evidence="10" id="KW-1185">Reference proteome</keyword>
<dbReference type="GO" id="GO:0005524">
    <property type="term" value="F:ATP binding"/>
    <property type="evidence" value="ECO:0007669"/>
    <property type="project" value="InterPro"/>
</dbReference>
<dbReference type="GO" id="GO:0006260">
    <property type="term" value="P:DNA replication"/>
    <property type="evidence" value="ECO:0007669"/>
    <property type="project" value="UniProtKB-KW"/>
</dbReference>
<evidence type="ECO:0000256" key="6">
    <source>
        <dbReference type="ARBA" id="ARBA00034003"/>
    </source>
</evidence>
<feature type="domain" description="ATP-dependent DNA ligase family profile" evidence="8">
    <location>
        <begin position="126"/>
        <end position="227"/>
    </location>
</feature>
<dbReference type="InterPro" id="IPR012340">
    <property type="entry name" value="NA-bd_OB-fold"/>
</dbReference>
<gene>
    <name evidence="9" type="ORF">ABB27_00315</name>
</gene>
<accession>A0A0R0D1L1</accession>
<evidence type="ECO:0000256" key="5">
    <source>
        <dbReference type="ARBA" id="ARBA00023204"/>
    </source>
</evidence>
<dbReference type="GO" id="GO:0006310">
    <property type="term" value="P:DNA recombination"/>
    <property type="evidence" value="ECO:0007669"/>
    <property type="project" value="InterPro"/>
</dbReference>